<sequence length="64" mass="7858">MKIKVILMYSLFLFNKKRELLNSLKFILKLNSKIYVNYIPYSIYFIFINKYHFYFSEDMNLGAD</sequence>
<evidence type="ECO:0000313" key="3">
    <source>
        <dbReference type="Proteomes" id="UP001501047"/>
    </source>
</evidence>
<name>A0ABN1KJH8_CLOSU</name>
<protein>
    <submittedName>
        <fullName evidence="2">Uncharacterized protein</fullName>
    </submittedName>
</protein>
<organism evidence="2 3">
    <name type="scientific">Clostridium subterminale</name>
    <dbReference type="NCBI Taxonomy" id="1550"/>
    <lineage>
        <taxon>Bacteria</taxon>
        <taxon>Bacillati</taxon>
        <taxon>Bacillota</taxon>
        <taxon>Clostridia</taxon>
        <taxon>Eubacteriales</taxon>
        <taxon>Clostridiaceae</taxon>
        <taxon>Clostridium</taxon>
    </lineage>
</organism>
<accession>A0ABN1KJH8</accession>
<proteinExistence type="predicted"/>
<evidence type="ECO:0000313" key="2">
    <source>
        <dbReference type="EMBL" id="GAA0768741.1"/>
    </source>
</evidence>
<keyword evidence="1" id="KW-1133">Transmembrane helix</keyword>
<keyword evidence="3" id="KW-1185">Reference proteome</keyword>
<dbReference type="Proteomes" id="UP001501047">
    <property type="component" value="Unassembled WGS sequence"/>
</dbReference>
<evidence type="ECO:0000256" key="1">
    <source>
        <dbReference type="SAM" id="Phobius"/>
    </source>
</evidence>
<keyword evidence="1" id="KW-0472">Membrane</keyword>
<dbReference type="EMBL" id="BAAACI010000001">
    <property type="protein sequence ID" value="GAA0768741.1"/>
    <property type="molecule type" value="Genomic_DNA"/>
</dbReference>
<reference evidence="2 3" key="1">
    <citation type="journal article" date="2019" name="Int. J. Syst. Evol. Microbiol.">
        <title>The Global Catalogue of Microorganisms (GCM) 10K type strain sequencing project: providing services to taxonomists for standard genome sequencing and annotation.</title>
        <authorList>
            <consortium name="The Broad Institute Genomics Platform"/>
            <consortium name="The Broad Institute Genome Sequencing Center for Infectious Disease"/>
            <person name="Wu L."/>
            <person name="Ma J."/>
        </authorList>
    </citation>
    <scope>NUCLEOTIDE SEQUENCE [LARGE SCALE GENOMIC DNA]</scope>
    <source>
        <strain evidence="2 3">JCM 1417</strain>
    </source>
</reference>
<gene>
    <name evidence="2" type="ORF">GCM10008908_09440</name>
</gene>
<comment type="caution">
    <text evidence="2">The sequence shown here is derived from an EMBL/GenBank/DDBJ whole genome shotgun (WGS) entry which is preliminary data.</text>
</comment>
<keyword evidence="1" id="KW-0812">Transmembrane</keyword>
<feature type="transmembrane region" description="Helical" evidence="1">
    <location>
        <begin position="35"/>
        <end position="54"/>
    </location>
</feature>